<dbReference type="Proteomes" id="UP000616547">
    <property type="component" value="Unassembled WGS sequence"/>
</dbReference>
<evidence type="ECO:0000313" key="2">
    <source>
        <dbReference type="EMBL" id="GHW00972.1"/>
    </source>
</evidence>
<accession>A0ABQ3W613</accession>
<proteinExistence type="predicted"/>
<protein>
    <submittedName>
        <fullName evidence="2">Uncharacterized protein</fullName>
    </submittedName>
</protein>
<feature type="transmembrane region" description="Helical" evidence="1">
    <location>
        <begin position="102"/>
        <end position="120"/>
    </location>
</feature>
<dbReference type="RefSeq" id="WP_244661414.1">
    <property type="nucleotide sequence ID" value="NZ_BOCG01000181.1"/>
</dbReference>
<feature type="transmembrane region" description="Helical" evidence="1">
    <location>
        <begin position="77"/>
        <end position="96"/>
    </location>
</feature>
<keyword evidence="1" id="KW-1133">Transmembrane helix</keyword>
<dbReference type="EMBL" id="BOCI01000166">
    <property type="protein sequence ID" value="GHW00972.1"/>
    <property type="molecule type" value="Genomic_DNA"/>
</dbReference>
<name>A0ABQ3W613_9LACO</name>
<organism evidence="2 3">
    <name type="scientific">Lactobacillus nasalidis</name>
    <dbReference type="NCBI Taxonomy" id="2797258"/>
    <lineage>
        <taxon>Bacteria</taxon>
        <taxon>Bacillati</taxon>
        <taxon>Bacillota</taxon>
        <taxon>Bacilli</taxon>
        <taxon>Lactobacillales</taxon>
        <taxon>Lactobacillaceae</taxon>
        <taxon>Lactobacillus</taxon>
    </lineage>
</organism>
<keyword evidence="1" id="KW-0472">Membrane</keyword>
<sequence length="124" mass="13654">MPLLKIITKILQAISFVLGLFLLWEAALNLADFCNSAKLMGWSTFAPSIIAESIFIIMLVGECWLSLQVNSLSDRGVFFALTGMLLLTAGEMIAPVSLGSGFLWLNLLLLLMVLLARFAVDFRQ</sequence>
<reference evidence="3" key="1">
    <citation type="submission" date="2021-01" db="EMBL/GenBank/DDBJ databases">
        <title>Draft genome sequence of Nasalis larvatus strain YZ03.</title>
        <authorList>
            <person name="Suzuki-Hashido N."/>
            <person name="Tsuchida S."/>
            <person name="Hayakawa T."/>
        </authorList>
    </citation>
    <scope>NUCLEOTIDE SEQUENCE [LARGE SCALE GENOMIC DNA]</scope>
    <source>
        <strain evidence="3">YZ03</strain>
    </source>
</reference>
<evidence type="ECO:0000313" key="3">
    <source>
        <dbReference type="Proteomes" id="UP000616547"/>
    </source>
</evidence>
<keyword evidence="3" id="KW-1185">Reference proteome</keyword>
<keyword evidence="1" id="KW-0812">Transmembrane</keyword>
<comment type="caution">
    <text evidence="2">The sequence shown here is derived from an EMBL/GenBank/DDBJ whole genome shotgun (WGS) entry which is preliminary data.</text>
</comment>
<gene>
    <name evidence="2" type="ORF">lacNasYZ03_06590</name>
</gene>
<feature type="transmembrane region" description="Helical" evidence="1">
    <location>
        <begin position="41"/>
        <end position="65"/>
    </location>
</feature>
<evidence type="ECO:0000256" key="1">
    <source>
        <dbReference type="SAM" id="Phobius"/>
    </source>
</evidence>